<proteinExistence type="predicted"/>
<sequence>MLETIQETSMSLSATDIFLTSTLPDVLKTVLSLPVALIVLALIFREEIAELIPRIKKVNLPGGSSLEQTQATDGKDIDDSAEVKALLTQTKAENEAFKEVVTQQNQTLLELIDRLNLFEFNYLDTFLVLKTKAILLDLYKIGAIKKSDFFEKYPVISTIEKEAVLKALKDAFLLIENNDILHVTPRGELYLQHIQYL</sequence>
<evidence type="ECO:0000313" key="1">
    <source>
        <dbReference type="EMBL" id="OGC69322.1"/>
    </source>
</evidence>
<dbReference type="Proteomes" id="UP000179113">
    <property type="component" value="Unassembled WGS sequence"/>
</dbReference>
<dbReference type="AlphaFoldDB" id="A0A1F4WIT6"/>
<gene>
    <name evidence="1" type="ORF">A2415_03025</name>
</gene>
<reference evidence="1 2" key="1">
    <citation type="journal article" date="2016" name="Nat. Commun.">
        <title>Thousands of microbial genomes shed light on interconnected biogeochemical processes in an aquifer system.</title>
        <authorList>
            <person name="Anantharaman K."/>
            <person name="Brown C.T."/>
            <person name="Hug L.A."/>
            <person name="Sharon I."/>
            <person name="Castelle C.J."/>
            <person name="Probst A.J."/>
            <person name="Thomas B.C."/>
            <person name="Singh A."/>
            <person name="Wilkins M.J."/>
            <person name="Karaoz U."/>
            <person name="Brodie E.L."/>
            <person name="Williams K.H."/>
            <person name="Hubbard S.S."/>
            <person name="Banfield J.F."/>
        </authorList>
    </citation>
    <scope>NUCLEOTIDE SEQUENCE [LARGE SCALE GENOMIC DNA]</scope>
</reference>
<evidence type="ECO:0000313" key="2">
    <source>
        <dbReference type="Proteomes" id="UP000179113"/>
    </source>
</evidence>
<name>A0A1F4WIT6_UNCKA</name>
<comment type="caution">
    <text evidence="1">The sequence shown here is derived from an EMBL/GenBank/DDBJ whole genome shotgun (WGS) entry which is preliminary data.</text>
</comment>
<protein>
    <submittedName>
        <fullName evidence="1">Uncharacterized protein</fullName>
    </submittedName>
</protein>
<organism evidence="1 2">
    <name type="scientific">candidate division WWE3 bacterium RIFOXYC1_FULL_39_7</name>
    <dbReference type="NCBI Taxonomy" id="1802643"/>
    <lineage>
        <taxon>Bacteria</taxon>
        <taxon>Katanobacteria</taxon>
    </lineage>
</organism>
<dbReference type="EMBL" id="MEWA01000023">
    <property type="protein sequence ID" value="OGC69322.1"/>
    <property type="molecule type" value="Genomic_DNA"/>
</dbReference>
<accession>A0A1F4WIT6</accession>